<evidence type="ECO:0000313" key="8">
    <source>
        <dbReference type="Proteomes" id="UP001165083"/>
    </source>
</evidence>
<feature type="compositionally biased region" description="Acidic residues" evidence="6">
    <location>
        <begin position="59"/>
        <end position="72"/>
    </location>
</feature>
<protein>
    <recommendedName>
        <fullName evidence="5">RxLR effector protein</fullName>
    </recommendedName>
</protein>
<comment type="subcellular location">
    <subcellularLocation>
        <location evidence="1 5">Secreted</location>
    </subcellularLocation>
</comment>
<feature type="region of interest" description="Disordered" evidence="6">
    <location>
        <begin position="34"/>
        <end position="72"/>
    </location>
</feature>
<comment type="domain">
    <text evidence="5">The RxLR-dEER motif acts to carry the protein into the host cell cytoplasm through binding to cell surface phosphatidylinositol-3-phosphate.</text>
</comment>
<comment type="similarity">
    <text evidence="2 5">Belongs to the RxLR effector family.</text>
</comment>
<comment type="caution">
    <text evidence="7">The sequence shown here is derived from an EMBL/GenBank/DDBJ whole genome shotgun (WGS) entry which is preliminary data.</text>
</comment>
<keyword evidence="3 5" id="KW-0964">Secreted</keyword>
<evidence type="ECO:0000256" key="6">
    <source>
        <dbReference type="SAM" id="MobiDB-lite"/>
    </source>
</evidence>
<evidence type="ECO:0000256" key="3">
    <source>
        <dbReference type="ARBA" id="ARBA00022525"/>
    </source>
</evidence>
<dbReference type="Pfam" id="PF16810">
    <property type="entry name" value="RXLR"/>
    <property type="match status" value="1"/>
</dbReference>
<organism evidence="7 8">
    <name type="scientific">Phytophthora lilii</name>
    <dbReference type="NCBI Taxonomy" id="2077276"/>
    <lineage>
        <taxon>Eukaryota</taxon>
        <taxon>Sar</taxon>
        <taxon>Stramenopiles</taxon>
        <taxon>Oomycota</taxon>
        <taxon>Peronosporomycetes</taxon>
        <taxon>Peronosporales</taxon>
        <taxon>Peronosporaceae</taxon>
        <taxon>Phytophthora</taxon>
    </lineage>
</organism>
<name>A0A9W6TNB3_9STRA</name>
<accession>A0A9W6TNB3</accession>
<evidence type="ECO:0000256" key="4">
    <source>
        <dbReference type="ARBA" id="ARBA00022729"/>
    </source>
</evidence>
<evidence type="ECO:0000313" key="7">
    <source>
        <dbReference type="EMBL" id="GMF16562.1"/>
    </source>
</evidence>
<dbReference type="AlphaFoldDB" id="A0A9W6TNB3"/>
<feature type="compositionally biased region" description="Basic residues" evidence="6">
    <location>
        <begin position="102"/>
        <end position="111"/>
    </location>
</feature>
<keyword evidence="4 5" id="KW-0732">Signal</keyword>
<dbReference type="EMBL" id="BSXW01000255">
    <property type="protein sequence ID" value="GMF16562.1"/>
    <property type="molecule type" value="Genomic_DNA"/>
</dbReference>
<evidence type="ECO:0000256" key="2">
    <source>
        <dbReference type="ARBA" id="ARBA00010400"/>
    </source>
</evidence>
<dbReference type="GO" id="GO:0005576">
    <property type="term" value="C:extracellular region"/>
    <property type="evidence" value="ECO:0007669"/>
    <property type="project" value="UniProtKB-SubCell"/>
</dbReference>
<feature type="region of interest" description="Disordered" evidence="6">
    <location>
        <begin position="90"/>
        <end position="111"/>
    </location>
</feature>
<proteinExistence type="inferred from homology"/>
<gene>
    <name evidence="7" type="ORF">Plil01_000592100</name>
</gene>
<keyword evidence="8" id="KW-1185">Reference proteome</keyword>
<evidence type="ECO:0000256" key="5">
    <source>
        <dbReference type="RuleBase" id="RU367124"/>
    </source>
</evidence>
<dbReference type="InterPro" id="IPR031825">
    <property type="entry name" value="RXLR"/>
</dbReference>
<reference evidence="7" key="1">
    <citation type="submission" date="2023-04" db="EMBL/GenBank/DDBJ databases">
        <title>Phytophthora lilii NBRC 32176.</title>
        <authorList>
            <person name="Ichikawa N."/>
            <person name="Sato H."/>
            <person name="Tonouchi N."/>
        </authorList>
    </citation>
    <scope>NUCLEOTIDE SEQUENCE</scope>
    <source>
        <strain evidence="7">NBRC 32176</strain>
    </source>
</reference>
<comment type="function">
    <text evidence="5">Effector that suppresses plant defense responses during pathogen infection.</text>
</comment>
<sequence length="111" mass="12240">MRLSFVLLAATLLASGSAISTAADSEQAALTTMASPDQVDAVNAGHDNKRFLRRHKTEDPDDDDNLDDVDDDDDEERLRLKKLKTCLRGTPETNLRNGSTKSIHRRQSTTS</sequence>
<feature type="chain" id="PRO_5041021509" description="RxLR effector protein" evidence="5">
    <location>
        <begin position="19"/>
        <end position="111"/>
    </location>
</feature>
<feature type="compositionally biased region" description="Polar residues" evidence="6">
    <location>
        <begin position="91"/>
        <end position="101"/>
    </location>
</feature>
<dbReference type="Proteomes" id="UP001165083">
    <property type="component" value="Unassembled WGS sequence"/>
</dbReference>
<feature type="signal peptide" evidence="5">
    <location>
        <begin position="1"/>
        <end position="18"/>
    </location>
</feature>
<evidence type="ECO:0000256" key="1">
    <source>
        <dbReference type="ARBA" id="ARBA00004613"/>
    </source>
</evidence>